<accession>A0AAD9IJH9</accession>
<evidence type="ECO:0000256" key="10">
    <source>
        <dbReference type="SAM" id="MobiDB-lite"/>
    </source>
</evidence>
<feature type="compositionally biased region" description="Basic and acidic residues" evidence="10">
    <location>
        <begin position="99"/>
        <end position="116"/>
    </location>
</feature>
<dbReference type="AlphaFoldDB" id="A0AAD9IJH9"/>
<keyword evidence="5" id="KW-0597">Phosphoprotein</keyword>
<evidence type="ECO:0000256" key="4">
    <source>
        <dbReference type="ARBA" id="ARBA00022499"/>
    </source>
</evidence>
<dbReference type="InterPro" id="IPR018866">
    <property type="entry name" value="Znf-4CXXC_R1"/>
</dbReference>
<comment type="subcellular location">
    <subcellularLocation>
        <location evidence="2">Cytoplasm</location>
    </subcellularLocation>
    <subcellularLocation>
        <location evidence="1">Nucleus</location>
    </subcellularLocation>
</comment>
<evidence type="ECO:0000256" key="3">
    <source>
        <dbReference type="ARBA" id="ARBA00022490"/>
    </source>
</evidence>
<evidence type="ECO:0000256" key="8">
    <source>
        <dbReference type="ARBA" id="ARBA00023163"/>
    </source>
</evidence>
<evidence type="ECO:0000313" key="12">
    <source>
        <dbReference type="EMBL" id="KAK2079699.1"/>
    </source>
</evidence>
<evidence type="ECO:0000256" key="7">
    <source>
        <dbReference type="ARBA" id="ARBA00023015"/>
    </source>
</evidence>
<dbReference type="PANTHER" id="PTHR31169:SF23">
    <property type="entry name" value="OS03G0572250 PROTEIN"/>
    <property type="match status" value="1"/>
</dbReference>
<evidence type="ECO:0000256" key="1">
    <source>
        <dbReference type="ARBA" id="ARBA00004123"/>
    </source>
</evidence>
<dbReference type="GO" id="GO:0006355">
    <property type="term" value="P:regulation of DNA-templated transcription"/>
    <property type="evidence" value="ECO:0007669"/>
    <property type="project" value="InterPro"/>
</dbReference>
<dbReference type="GO" id="GO:0005634">
    <property type="term" value="C:nucleus"/>
    <property type="evidence" value="ECO:0007669"/>
    <property type="project" value="UniProtKB-SubCell"/>
</dbReference>
<keyword evidence="13" id="KW-1185">Reference proteome</keyword>
<comment type="caution">
    <text evidence="12">The sequence shown here is derived from an EMBL/GenBank/DDBJ whole genome shotgun (WGS) entry which is preliminary data.</text>
</comment>
<proteinExistence type="predicted"/>
<keyword evidence="3" id="KW-0963">Cytoplasm</keyword>
<keyword evidence="7" id="KW-0805">Transcription regulation</keyword>
<name>A0AAD9IJH9_PROWI</name>
<evidence type="ECO:0000256" key="6">
    <source>
        <dbReference type="ARBA" id="ARBA00022843"/>
    </source>
</evidence>
<gene>
    <name evidence="12" type="ORF">QBZ16_002094</name>
</gene>
<evidence type="ECO:0000256" key="9">
    <source>
        <dbReference type="ARBA" id="ARBA00023242"/>
    </source>
</evidence>
<feature type="region of interest" description="Disordered" evidence="10">
    <location>
        <begin position="99"/>
        <end position="137"/>
    </location>
</feature>
<sequence>MTVAPSPGVFCGDCLYMRYGEHIDEANANPEWRCPSCRDLCNCSFHRSRRGWAPTGTLYRAASAEGYASVSHYLVLNNLAPEAREAALPLMPPELAAETRKALQAEKEQQKSRAPEQEVDEAVALQWKRRRPSQTGC</sequence>
<keyword evidence="8" id="KW-0804">Transcription</keyword>
<reference evidence="12" key="1">
    <citation type="submission" date="2021-01" db="EMBL/GenBank/DDBJ databases">
        <authorList>
            <person name="Eckstrom K.M.E."/>
        </authorList>
    </citation>
    <scope>NUCLEOTIDE SEQUENCE</scope>
    <source>
        <strain evidence="12">UVCC 0001</strain>
    </source>
</reference>
<feature type="domain" description="Zinc-finger" evidence="11">
    <location>
        <begin position="8"/>
        <end position="74"/>
    </location>
</feature>
<organism evidence="12 13">
    <name type="scientific">Prototheca wickerhamii</name>
    <dbReference type="NCBI Taxonomy" id="3111"/>
    <lineage>
        <taxon>Eukaryota</taxon>
        <taxon>Viridiplantae</taxon>
        <taxon>Chlorophyta</taxon>
        <taxon>core chlorophytes</taxon>
        <taxon>Trebouxiophyceae</taxon>
        <taxon>Chlorellales</taxon>
        <taxon>Chlorellaceae</taxon>
        <taxon>Prototheca</taxon>
    </lineage>
</organism>
<dbReference type="Proteomes" id="UP001255856">
    <property type="component" value="Unassembled WGS sequence"/>
</dbReference>
<keyword evidence="6" id="KW-0832">Ubl conjugation</keyword>
<feature type="compositionally biased region" description="Basic residues" evidence="10">
    <location>
        <begin position="127"/>
        <end position="137"/>
    </location>
</feature>
<dbReference type="PANTHER" id="PTHR31169">
    <property type="entry name" value="OS05G0300700 PROTEIN"/>
    <property type="match status" value="1"/>
</dbReference>
<keyword evidence="9" id="KW-0539">Nucleus</keyword>
<evidence type="ECO:0000259" key="11">
    <source>
        <dbReference type="Pfam" id="PF10497"/>
    </source>
</evidence>
<evidence type="ECO:0000256" key="5">
    <source>
        <dbReference type="ARBA" id="ARBA00022553"/>
    </source>
</evidence>
<dbReference type="GO" id="GO:0005737">
    <property type="term" value="C:cytoplasm"/>
    <property type="evidence" value="ECO:0007669"/>
    <property type="project" value="UniProtKB-SubCell"/>
</dbReference>
<dbReference type="Pfam" id="PF10497">
    <property type="entry name" value="zf-4CXXC_R1"/>
    <property type="match status" value="1"/>
</dbReference>
<evidence type="ECO:0000313" key="13">
    <source>
        <dbReference type="Proteomes" id="UP001255856"/>
    </source>
</evidence>
<dbReference type="EMBL" id="JASFZW010000002">
    <property type="protein sequence ID" value="KAK2079699.1"/>
    <property type="molecule type" value="Genomic_DNA"/>
</dbReference>
<evidence type="ECO:0000256" key="2">
    <source>
        <dbReference type="ARBA" id="ARBA00004496"/>
    </source>
</evidence>
<dbReference type="InterPro" id="IPR040221">
    <property type="entry name" value="CDCA7/CDA7L"/>
</dbReference>
<protein>
    <recommendedName>
        <fullName evidence="11">Zinc-finger domain-containing protein</fullName>
    </recommendedName>
</protein>
<keyword evidence="4" id="KW-1017">Isopeptide bond</keyword>